<protein>
    <recommendedName>
        <fullName evidence="3">Transcriptional regulator VspR</fullName>
    </recommendedName>
</protein>
<evidence type="ECO:0000313" key="1">
    <source>
        <dbReference type="EMBL" id="MEX1668340.1"/>
    </source>
</evidence>
<dbReference type="Proteomes" id="UP001557485">
    <property type="component" value="Unassembled WGS sequence"/>
</dbReference>
<keyword evidence="2" id="KW-1185">Reference proteome</keyword>
<gene>
    <name evidence="1" type="ORF">AB4876_05410</name>
</gene>
<evidence type="ECO:0008006" key="3">
    <source>
        <dbReference type="Google" id="ProtNLM"/>
    </source>
</evidence>
<evidence type="ECO:0000313" key="2">
    <source>
        <dbReference type="Proteomes" id="UP001557485"/>
    </source>
</evidence>
<accession>A0ABV3U351</accession>
<dbReference type="EMBL" id="JBFRYA010000003">
    <property type="protein sequence ID" value="MEX1668340.1"/>
    <property type="molecule type" value="Genomic_DNA"/>
</dbReference>
<reference evidence="1 2" key="1">
    <citation type="journal article" date="2011" name="Int. J. Syst. Evol. Microbiol.">
        <title>Zhongshania antarctica gen. nov., sp. nov. and Zhongshania guokunii sp. nov., gammaproteobacteria respectively isolated from coastal attached (fast) ice and surface seawater of the Antarctic.</title>
        <authorList>
            <person name="Li H.J."/>
            <person name="Zhang X.Y."/>
            <person name="Chen C.X."/>
            <person name="Zhang Y.J."/>
            <person name="Gao Z.M."/>
            <person name="Yu Y."/>
            <person name="Chen X.L."/>
            <person name="Chen B."/>
            <person name="Zhang Y.Z."/>
        </authorList>
    </citation>
    <scope>NUCLEOTIDE SEQUENCE [LARGE SCALE GENOMIC DNA]</scope>
    <source>
        <strain evidence="1 2">ZS6-22T</strain>
    </source>
</reference>
<comment type="caution">
    <text evidence="1">The sequence shown here is derived from an EMBL/GenBank/DDBJ whole genome shotgun (WGS) entry which is preliminary data.</text>
</comment>
<name>A0ABV3U351_9GAMM</name>
<sequence length="191" mass="21854">MAKRSFVIDQSLYKVLNTFQGANFTTEALRDIYASQLLEDGIEGVLLKDVRLYVYEYIRKMLKSGLVTLYGERKRRGQVYHLGDLPSDMEIELVVGKFHRRLPACKADLAVNLHQNPIASHVGALRGQLKELELDMHASMGEVERYNLLMTEIPELRTKLKEPLESARERSSKLIGHFRAVENTLLILRAT</sequence>
<proteinExistence type="predicted"/>
<dbReference type="RefSeq" id="WP_368380625.1">
    <property type="nucleotide sequence ID" value="NZ_JBFRYA010000003.1"/>
</dbReference>
<organism evidence="1 2">
    <name type="scientific">Zhongshania guokunii</name>
    <dbReference type="NCBI Taxonomy" id="641783"/>
    <lineage>
        <taxon>Bacteria</taxon>
        <taxon>Pseudomonadati</taxon>
        <taxon>Pseudomonadota</taxon>
        <taxon>Gammaproteobacteria</taxon>
        <taxon>Cellvibrionales</taxon>
        <taxon>Spongiibacteraceae</taxon>
        <taxon>Zhongshania</taxon>
    </lineage>
</organism>